<evidence type="ECO:0000256" key="7">
    <source>
        <dbReference type="PIRSR" id="PIRSR604254-1"/>
    </source>
</evidence>
<evidence type="ECO:0000256" key="2">
    <source>
        <dbReference type="ARBA" id="ARBA00008488"/>
    </source>
</evidence>
<dbReference type="EMBL" id="RAQJ01000003">
    <property type="protein sequence ID" value="RKE94760.1"/>
    <property type="molecule type" value="Genomic_DNA"/>
</dbReference>
<dbReference type="NCBIfam" id="TIGR01065">
    <property type="entry name" value="hlyIII"/>
    <property type="match status" value="1"/>
</dbReference>
<dbReference type="RefSeq" id="WP_120201065.1">
    <property type="nucleotide sequence ID" value="NZ_RAQJ01000003.1"/>
</dbReference>
<dbReference type="PANTHER" id="PTHR20855">
    <property type="entry name" value="ADIPOR/PROGESTIN RECEPTOR-RELATED"/>
    <property type="match status" value="1"/>
</dbReference>
<evidence type="ECO:0000256" key="6">
    <source>
        <dbReference type="ARBA" id="ARBA00023136"/>
    </source>
</evidence>
<keyword evidence="10" id="KW-1185">Reference proteome</keyword>
<dbReference type="GO" id="GO:0140911">
    <property type="term" value="F:pore-forming activity"/>
    <property type="evidence" value="ECO:0007669"/>
    <property type="project" value="InterPro"/>
</dbReference>
<feature type="transmembrane region" description="Helical" evidence="8">
    <location>
        <begin position="157"/>
        <end position="178"/>
    </location>
</feature>
<comment type="similarity">
    <text evidence="2">Belongs to the UPF0073 (Hly-III) family.</text>
</comment>
<feature type="binding site" evidence="7">
    <location>
        <position position="185"/>
    </location>
    <ligand>
        <name>Zn(2+)</name>
        <dbReference type="ChEBI" id="CHEBI:29105"/>
    </ligand>
</feature>
<dbReference type="GO" id="GO:0005886">
    <property type="term" value="C:plasma membrane"/>
    <property type="evidence" value="ECO:0007669"/>
    <property type="project" value="UniProtKB-SubCell"/>
</dbReference>
<name>A0A420DKI2_9FLAO</name>
<feature type="transmembrane region" description="Helical" evidence="8">
    <location>
        <begin position="185"/>
        <end position="207"/>
    </location>
</feature>
<gene>
    <name evidence="9" type="ORF">BXY80_1772</name>
</gene>
<dbReference type="PANTHER" id="PTHR20855:SF3">
    <property type="entry name" value="LD03007P"/>
    <property type="match status" value="1"/>
</dbReference>
<proteinExistence type="inferred from homology"/>
<protein>
    <submittedName>
        <fullName evidence="9">Hemolysin III</fullName>
    </submittedName>
</protein>
<feature type="transmembrane region" description="Helical" evidence="8">
    <location>
        <begin position="77"/>
        <end position="98"/>
    </location>
</feature>
<evidence type="ECO:0000256" key="1">
    <source>
        <dbReference type="ARBA" id="ARBA00004651"/>
    </source>
</evidence>
<feature type="binding site" evidence="7">
    <location>
        <position position="63"/>
    </location>
    <ligand>
        <name>Zn(2+)</name>
        <dbReference type="ChEBI" id="CHEBI:29105"/>
    </ligand>
</feature>
<feature type="transmembrane region" description="Helical" evidence="8">
    <location>
        <begin position="45"/>
        <end position="65"/>
    </location>
</feature>
<dbReference type="OrthoDB" id="9813689at2"/>
<feature type="transmembrane region" description="Helical" evidence="8">
    <location>
        <begin position="12"/>
        <end position="33"/>
    </location>
</feature>
<organism evidence="9 10">
    <name type="scientific">Ichthyenterobacterium magnum</name>
    <dbReference type="NCBI Taxonomy" id="1230530"/>
    <lineage>
        <taxon>Bacteria</taxon>
        <taxon>Pseudomonadati</taxon>
        <taxon>Bacteroidota</taxon>
        <taxon>Flavobacteriia</taxon>
        <taxon>Flavobacteriales</taxon>
        <taxon>Flavobacteriaceae</taxon>
        <taxon>Ichthyenterobacterium</taxon>
    </lineage>
</organism>
<dbReference type="InterPro" id="IPR004254">
    <property type="entry name" value="AdipoR/HlyIII-related"/>
</dbReference>
<evidence type="ECO:0000256" key="8">
    <source>
        <dbReference type="SAM" id="Phobius"/>
    </source>
</evidence>
<feature type="transmembrane region" description="Helical" evidence="8">
    <location>
        <begin position="131"/>
        <end position="151"/>
    </location>
</feature>
<keyword evidence="3" id="KW-1003">Cell membrane</keyword>
<reference evidence="9 10" key="1">
    <citation type="submission" date="2018-09" db="EMBL/GenBank/DDBJ databases">
        <title>Genomic Encyclopedia of Archaeal and Bacterial Type Strains, Phase II (KMG-II): from individual species to whole genera.</title>
        <authorList>
            <person name="Goeker M."/>
        </authorList>
    </citation>
    <scope>NUCLEOTIDE SEQUENCE [LARGE SCALE GENOMIC DNA]</scope>
    <source>
        <strain evidence="9 10">DSM 26283</strain>
    </source>
</reference>
<sequence length="208" mass="23564">MRVQSNFEEQLNAWSHGIGAILGIAGLVLLIVYSTSDTPFSLFSVIVYGISIIVLFAASTCYHAVKGEKRKHYFRILDHISIYLLIAGTYTPVLLITLPDSLGWTLFWTVWGIAAFGVILKLFFTGKFELFSTLLYLVMGWLIVFDFSTLADRMDTNGLLLLFAGGLFYTVGIVFYVIEKIPYNHVIWHLFVLGGAICHFFMIFFYVI</sequence>
<evidence type="ECO:0000256" key="3">
    <source>
        <dbReference type="ARBA" id="ARBA00022475"/>
    </source>
</evidence>
<dbReference type="AlphaFoldDB" id="A0A420DKI2"/>
<keyword evidence="6 8" id="KW-0472">Membrane</keyword>
<dbReference type="GO" id="GO:0046872">
    <property type="term" value="F:metal ion binding"/>
    <property type="evidence" value="ECO:0007669"/>
    <property type="project" value="UniProtKB-KW"/>
</dbReference>
<feature type="transmembrane region" description="Helical" evidence="8">
    <location>
        <begin position="104"/>
        <end position="124"/>
    </location>
</feature>
<keyword evidence="7" id="KW-0479">Metal-binding</keyword>
<dbReference type="Pfam" id="PF03006">
    <property type="entry name" value="HlyIII"/>
    <property type="match status" value="1"/>
</dbReference>
<keyword evidence="5 8" id="KW-1133">Transmembrane helix</keyword>
<keyword evidence="7" id="KW-0862">Zinc</keyword>
<evidence type="ECO:0000256" key="5">
    <source>
        <dbReference type="ARBA" id="ARBA00022989"/>
    </source>
</evidence>
<comment type="subcellular location">
    <subcellularLocation>
        <location evidence="1">Cell membrane</location>
        <topology evidence="1">Multi-pass membrane protein</topology>
    </subcellularLocation>
</comment>
<dbReference type="InterPro" id="IPR005744">
    <property type="entry name" value="Hy-lIII"/>
</dbReference>
<accession>A0A420DKI2</accession>
<dbReference type="Proteomes" id="UP000284892">
    <property type="component" value="Unassembled WGS sequence"/>
</dbReference>
<feature type="binding site" evidence="7">
    <location>
        <position position="189"/>
    </location>
    <ligand>
        <name>Zn(2+)</name>
        <dbReference type="ChEBI" id="CHEBI:29105"/>
    </ligand>
</feature>
<comment type="caution">
    <text evidence="9">The sequence shown here is derived from an EMBL/GenBank/DDBJ whole genome shotgun (WGS) entry which is preliminary data.</text>
</comment>
<evidence type="ECO:0000256" key="4">
    <source>
        <dbReference type="ARBA" id="ARBA00022692"/>
    </source>
</evidence>
<evidence type="ECO:0000313" key="9">
    <source>
        <dbReference type="EMBL" id="RKE94760.1"/>
    </source>
</evidence>
<evidence type="ECO:0000313" key="10">
    <source>
        <dbReference type="Proteomes" id="UP000284892"/>
    </source>
</evidence>
<keyword evidence="4 8" id="KW-0812">Transmembrane</keyword>